<sequence length="353" mass="39860">MKSEPIFKLDTTGRLRTWSYEVEGNKWRSTSGLIDGAQTTTEWTVCEAKSQATDEAQAEFEAEAERRKKLERQYHLTPEACATPNFFEPMLAKGYKGKTKWPVANQPKLDGIRCIARAEGLFTRQGKPIVSCPHIEAELAPYFIADPDLVLDGELYNHDLKDEFEKLVSLIRKQAPNPATEGVVQYHIYDIPSFDAGFFGRSPVVSAMLVDCTHLVPVETRMAFNQDMLDADYGEYLADGYEGQMVRLDEPYEQKRSSTLLKRKEFQDAEFKIVEVVEGVGNWSGYAKRLTIELPDGRHCGAGIAGNQDFCRKLLEDRTEWVGRQATVKFFTPTADGMPRFPVAVKFHEGAPL</sequence>
<dbReference type="EMBL" id="CP159253">
    <property type="protein sequence ID" value="XCG46658.1"/>
    <property type="molecule type" value="Genomic_DNA"/>
</dbReference>
<evidence type="ECO:0000256" key="3">
    <source>
        <dbReference type="ARBA" id="ARBA00022763"/>
    </source>
</evidence>
<dbReference type="AlphaFoldDB" id="A0AAU8CIG7"/>
<dbReference type="InterPro" id="IPR050326">
    <property type="entry name" value="NAD_dep_DNA_ligaseB"/>
</dbReference>
<dbReference type="GO" id="GO:0006260">
    <property type="term" value="P:DNA replication"/>
    <property type="evidence" value="ECO:0007669"/>
    <property type="project" value="UniProtKB-KW"/>
</dbReference>
<proteinExistence type="predicted"/>
<dbReference type="GO" id="GO:0006281">
    <property type="term" value="P:DNA repair"/>
    <property type="evidence" value="ECO:0007669"/>
    <property type="project" value="UniProtKB-KW"/>
</dbReference>
<organism evidence="5">
    <name type="scientific">Mesorhizobium sp. WSM2240</name>
    <dbReference type="NCBI Taxonomy" id="3228851"/>
    <lineage>
        <taxon>Bacteria</taxon>
        <taxon>Pseudomonadati</taxon>
        <taxon>Pseudomonadota</taxon>
        <taxon>Alphaproteobacteria</taxon>
        <taxon>Hyphomicrobiales</taxon>
        <taxon>Phyllobacteriaceae</taxon>
        <taxon>Mesorhizobium</taxon>
    </lineage>
</organism>
<dbReference type="Gene3D" id="3.30.470.30">
    <property type="entry name" value="DNA ligase/mRNA capping enzyme"/>
    <property type="match status" value="1"/>
</dbReference>
<gene>
    <name evidence="5" type="ORF">ABVK50_15165</name>
</gene>
<keyword evidence="1" id="KW-0436">Ligase</keyword>
<keyword evidence="3" id="KW-0227">DNA damage</keyword>
<dbReference type="SUPFAM" id="SSF56091">
    <property type="entry name" value="DNA ligase/mRNA capping enzyme, catalytic domain"/>
    <property type="match status" value="1"/>
</dbReference>
<dbReference type="RefSeq" id="WP_353640774.1">
    <property type="nucleotide sequence ID" value="NZ_CP159253.1"/>
</dbReference>
<reference evidence="5" key="1">
    <citation type="submission" date="2024-06" db="EMBL/GenBank/DDBJ databases">
        <title>Mesorhizobium karijinii sp. nov., a symbiont of the iconic Swainsona formosa from arid Australia.</title>
        <authorList>
            <person name="Hill Y.J."/>
            <person name="Watkin E.L.J."/>
            <person name="O'Hara G.W."/>
            <person name="Terpolilli J."/>
            <person name="Tye M.L."/>
            <person name="Kohlmeier M.G."/>
        </authorList>
    </citation>
    <scope>NUCLEOTIDE SEQUENCE</scope>
    <source>
        <strain evidence="5">WSM2240</strain>
    </source>
</reference>
<dbReference type="PANTHER" id="PTHR47810:SF5">
    <property type="entry name" value="LIGASE, PUTATIVE-RELATED"/>
    <property type="match status" value="1"/>
</dbReference>
<dbReference type="CDD" id="cd07896">
    <property type="entry name" value="Adenylation_kDNA_ligase_like"/>
    <property type="match status" value="1"/>
</dbReference>
<evidence type="ECO:0000256" key="2">
    <source>
        <dbReference type="ARBA" id="ARBA00022705"/>
    </source>
</evidence>
<accession>A0AAU8CIG7</accession>
<evidence type="ECO:0000256" key="1">
    <source>
        <dbReference type="ARBA" id="ARBA00022598"/>
    </source>
</evidence>
<dbReference type="GO" id="GO:0016874">
    <property type="term" value="F:ligase activity"/>
    <property type="evidence" value="ECO:0007669"/>
    <property type="project" value="UniProtKB-KW"/>
</dbReference>
<protein>
    <recommendedName>
        <fullName evidence="6">ATP-dependent DNA ligase family profile domain-containing protein</fullName>
    </recommendedName>
</protein>
<evidence type="ECO:0000313" key="5">
    <source>
        <dbReference type="EMBL" id="XCG46658.1"/>
    </source>
</evidence>
<name>A0AAU8CIG7_9HYPH</name>
<dbReference type="InterPro" id="IPR012340">
    <property type="entry name" value="NA-bd_OB-fold"/>
</dbReference>
<keyword evidence="2" id="KW-0235">DNA replication</keyword>
<dbReference type="Gene3D" id="2.40.50.140">
    <property type="entry name" value="Nucleic acid-binding proteins"/>
    <property type="match status" value="1"/>
</dbReference>
<dbReference type="SUPFAM" id="SSF50249">
    <property type="entry name" value="Nucleic acid-binding proteins"/>
    <property type="match status" value="1"/>
</dbReference>
<keyword evidence="4" id="KW-0234">DNA repair</keyword>
<evidence type="ECO:0000256" key="4">
    <source>
        <dbReference type="ARBA" id="ARBA00023204"/>
    </source>
</evidence>
<dbReference type="PANTHER" id="PTHR47810">
    <property type="entry name" value="DNA LIGASE"/>
    <property type="match status" value="1"/>
</dbReference>
<evidence type="ECO:0008006" key="6">
    <source>
        <dbReference type="Google" id="ProtNLM"/>
    </source>
</evidence>